<keyword evidence="13" id="KW-0732">Signal</keyword>
<evidence type="ECO:0000256" key="10">
    <source>
        <dbReference type="ARBA" id="ARBA00038466"/>
    </source>
</evidence>
<dbReference type="STRING" id="1328760.A0A165GTT7"/>
<evidence type="ECO:0000256" key="5">
    <source>
        <dbReference type="ARBA" id="ARBA00022679"/>
    </source>
</evidence>
<dbReference type="Proteomes" id="UP000076632">
    <property type="component" value="Unassembled WGS sequence"/>
</dbReference>
<protein>
    <recommendedName>
        <fullName evidence="11">Mannosyltransferase</fullName>
        <ecNumber evidence="11">2.4.1.-</ecNumber>
    </recommendedName>
</protein>
<evidence type="ECO:0000256" key="7">
    <source>
        <dbReference type="ARBA" id="ARBA00022824"/>
    </source>
</evidence>
<keyword evidence="9 11" id="KW-0472">Membrane</keyword>
<feature type="region of interest" description="Disordered" evidence="12">
    <location>
        <begin position="477"/>
        <end position="499"/>
    </location>
</feature>
<keyword evidence="5 14" id="KW-0808">Transferase</keyword>
<keyword evidence="15" id="KW-1185">Reference proteome</keyword>
<evidence type="ECO:0000256" key="6">
    <source>
        <dbReference type="ARBA" id="ARBA00022692"/>
    </source>
</evidence>
<dbReference type="RefSeq" id="XP_018188145.1">
    <property type="nucleotide sequence ID" value="XM_018329088.1"/>
</dbReference>
<dbReference type="InterPro" id="IPR005599">
    <property type="entry name" value="GPI_mannosylTrfase"/>
</dbReference>
<proteinExistence type="inferred from homology"/>
<evidence type="ECO:0000256" key="9">
    <source>
        <dbReference type="ARBA" id="ARBA00023136"/>
    </source>
</evidence>
<comment type="subcellular location">
    <subcellularLocation>
        <location evidence="1 11">Endoplasmic reticulum membrane</location>
        <topology evidence="1 11">Multi-pass membrane protein</topology>
    </subcellularLocation>
</comment>
<sequence length="592" mass="66220">MHRRLYLLLILVRLYFALQPSYLHPDENFQGPEVIAGSVFSYPVHLTWEFTSAHPVRSIFPLWPVYGLPMLLLRSVWPGTGQEEVAPSVVFWTLRVLMFILSFVLEDWAIHELVPSPRRRRAAILLVASSYVTWTFQTHTFSNSIETLLVAWCLVVIQRIVDDKHRSSIFASSLLGVLIPLGVFNRITFPAYLLIPGLRLLPHFMRQPFSLFAILFFGIATTGLAIITDTVYYTESAVTLSTLFRNPVITPWNNLRYNFDPSNLAEHGLHPYYQHVLANLPQLLGPAFLLLLSPIPTLRLASAVSGILVLSLFQHQEARFLLPAIPLILSSVQLPRRYPRAWITSWIAFNAFLGILMGTYHQGGIVPTQLFLANQPDATNALWWKTYSPPLWLLNGKNFELTTRDMMGAAPEALAAELSKLTPCDCDSVFANQNSSSRSSPAYVSNGHLHSDSAGTYLIAPFSATFLDQYSLSNTLSPQSALPPSSSSASSSPSSSSDPVEITVRFLNTNGYYSAQPPTLSSSDDKDTDSSSSSSSSPQADHFRLTRVWLYRNHLNLDDLDFASDGIWPTLRRVVGRRGLAAWRVTRECHPI</sequence>
<dbReference type="GO" id="GO:0006506">
    <property type="term" value="P:GPI anchor biosynthetic process"/>
    <property type="evidence" value="ECO:0007669"/>
    <property type="project" value="UniProtKB-KW"/>
</dbReference>
<keyword evidence="6 11" id="KW-0812">Transmembrane</keyword>
<feature type="region of interest" description="Disordered" evidence="12">
    <location>
        <begin position="513"/>
        <end position="539"/>
    </location>
</feature>
<dbReference type="GO" id="GO:0005789">
    <property type="term" value="C:endoplasmic reticulum membrane"/>
    <property type="evidence" value="ECO:0007669"/>
    <property type="project" value="UniProtKB-SubCell"/>
</dbReference>
<dbReference type="Pfam" id="PF03901">
    <property type="entry name" value="Glyco_transf_22"/>
    <property type="match status" value="1"/>
</dbReference>
<evidence type="ECO:0000256" key="2">
    <source>
        <dbReference type="ARBA" id="ARBA00004687"/>
    </source>
</evidence>
<evidence type="ECO:0000256" key="12">
    <source>
        <dbReference type="SAM" id="MobiDB-lite"/>
    </source>
</evidence>
<comment type="caution">
    <text evidence="11">Lacks conserved residue(s) required for the propagation of feature annotation.</text>
</comment>
<evidence type="ECO:0000256" key="8">
    <source>
        <dbReference type="ARBA" id="ARBA00022989"/>
    </source>
</evidence>
<keyword evidence="3" id="KW-0337">GPI-anchor biosynthesis</keyword>
<dbReference type="FunCoup" id="A0A165GTT7">
    <property type="interactions" value="46"/>
</dbReference>
<feature type="transmembrane region" description="Helical" evidence="11">
    <location>
        <begin position="341"/>
        <end position="360"/>
    </location>
</feature>
<dbReference type="OMA" id="HGIHPRY"/>
<dbReference type="PANTHER" id="PTHR22760:SF3">
    <property type="entry name" value="GPI MANNOSYLTRANSFERASE 4"/>
    <property type="match status" value="1"/>
</dbReference>
<comment type="pathway">
    <text evidence="2">Glycolipid biosynthesis; glycosylphosphatidylinositol-anchor biosynthesis.</text>
</comment>
<feature type="chain" id="PRO_5007858391" description="Mannosyltransferase" evidence="13">
    <location>
        <begin position="18"/>
        <end position="592"/>
    </location>
</feature>
<dbReference type="OrthoDB" id="10066429at2759"/>
<name>A0A165GTT7_XYLHT</name>
<reference evidence="14 15" key="1">
    <citation type="journal article" date="2016" name="Fungal Biol.">
        <title>The genome of Xylona heveae provides a window into fungal endophytism.</title>
        <authorList>
            <person name="Gazis R."/>
            <person name="Kuo A."/>
            <person name="Riley R."/>
            <person name="LaButti K."/>
            <person name="Lipzen A."/>
            <person name="Lin J."/>
            <person name="Amirebrahimi M."/>
            <person name="Hesse C.N."/>
            <person name="Spatafora J.W."/>
            <person name="Henrissat B."/>
            <person name="Hainaut M."/>
            <person name="Grigoriev I.V."/>
            <person name="Hibbett D.S."/>
        </authorList>
    </citation>
    <scope>NUCLEOTIDE SEQUENCE [LARGE SCALE GENOMIC DNA]</scope>
    <source>
        <strain evidence="14 15">TC161</strain>
    </source>
</reference>
<evidence type="ECO:0000256" key="3">
    <source>
        <dbReference type="ARBA" id="ARBA00022502"/>
    </source>
</evidence>
<feature type="signal peptide" evidence="13">
    <location>
        <begin position="1"/>
        <end position="17"/>
    </location>
</feature>
<comment type="similarity">
    <text evidence="10">Belongs to the glycosyltransferase 22 family. PIGZ subfamily.</text>
</comment>
<accession>A0A165GTT7</accession>
<dbReference type="InParanoid" id="A0A165GTT7"/>
<dbReference type="GeneID" id="28894225"/>
<keyword evidence="7 11" id="KW-0256">Endoplasmic reticulum</keyword>
<feature type="transmembrane region" description="Helical" evidence="11">
    <location>
        <begin position="168"/>
        <end position="189"/>
    </location>
</feature>
<evidence type="ECO:0000313" key="14">
    <source>
        <dbReference type="EMBL" id="KZF22590.1"/>
    </source>
</evidence>
<gene>
    <name evidence="14" type="ORF">L228DRAFT_129305</name>
</gene>
<feature type="transmembrane region" description="Helical" evidence="11">
    <location>
        <begin position="209"/>
        <end position="227"/>
    </location>
</feature>
<dbReference type="GO" id="GO:0000026">
    <property type="term" value="F:alpha-1,2-mannosyltransferase activity"/>
    <property type="evidence" value="ECO:0007669"/>
    <property type="project" value="TreeGrafter"/>
</dbReference>
<evidence type="ECO:0000256" key="4">
    <source>
        <dbReference type="ARBA" id="ARBA00022676"/>
    </source>
</evidence>
<evidence type="ECO:0000256" key="1">
    <source>
        <dbReference type="ARBA" id="ARBA00004477"/>
    </source>
</evidence>
<dbReference type="PANTHER" id="PTHR22760">
    <property type="entry name" value="GLYCOSYLTRANSFERASE"/>
    <property type="match status" value="1"/>
</dbReference>
<organism evidence="14 15">
    <name type="scientific">Xylona heveae (strain CBS 132557 / TC161)</name>
    <dbReference type="NCBI Taxonomy" id="1328760"/>
    <lineage>
        <taxon>Eukaryota</taxon>
        <taxon>Fungi</taxon>
        <taxon>Dikarya</taxon>
        <taxon>Ascomycota</taxon>
        <taxon>Pezizomycotina</taxon>
        <taxon>Xylonomycetes</taxon>
        <taxon>Xylonales</taxon>
        <taxon>Xylonaceae</taxon>
        <taxon>Xylona</taxon>
    </lineage>
</organism>
<evidence type="ECO:0000313" key="15">
    <source>
        <dbReference type="Proteomes" id="UP000076632"/>
    </source>
</evidence>
<evidence type="ECO:0000256" key="13">
    <source>
        <dbReference type="SAM" id="SignalP"/>
    </source>
</evidence>
<keyword evidence="4 11" id="KW-0328">Glycosyltransferase</keyword>
<dbReference type="EMBL" id="KV407458">
    <property type="protein sequence ID" value="KZF22590.1"/>
    <property type="molecule type" value="Genomic_DNA"/>
</dbReference>
<feature type="compositionally biased region" description="Low complexity" evidence="12">
    <location>
        <begin position="477"/>
        <end position="497"/>
    </location>
</feature>
<evidence type="ECO:0000256" key="11">
    <source>
        <dbReference type="RuleBase" id="RU363075"/>
    </source>
</evidence>
<dbReference type="EC" id="2.4.1.-" evidence="11"/>
<dbReference type="AlphaFoldDB" id="A0A165GTT7"/>
<keyword evidence="8 11" id="KW-1133">Transmembrane helix</keyword>